<evidence type="ECO:0000259" key="5">
    <source>
        <dbReference type="Pfam" id="PF01229"/>
    </source>
</evidence>
<evidence type="ECO:0000313" key="8">
    <source>
        <dbReference type="RefSeq" id="XP_022096555.1"/>
    </source>
</evidence>
<dbReference type="SUPFAM" id="SSF51011">
    <property type="entry name" value="Glycosyl hydrolase domain"/>
    <property type="match status" value="1"/>
</dbReference>
<dbReference type="AlphaFoldDB" id="A0A8B7YV42"/>
<dbReference type="InterPro" id="IPR051923">
    <property type="entry name" value="Glycosyl_Hydrolase_39"/>
</dbReference>
<keyword evidence="7" id="KW-1185">Reference proteome</keyword>
<evidence type="ECO:0000256" key="3">
    <source>
        <dbReference type="ARBA" id="ARBA00023295"/>
    </source>
</evidence>
<evidence type="ECO:0000256" key="1">
    <source>
        <dbReference type="ARBA" id="ARBA00008875"/>
    </source>
</evidence>
<feature type="active site" description="Proton donor" evidence="4">
    <location>
        <position position="186"/>
    </location>
</feature>
<sequence length="650" mass="73528">MFFQLMMKLGTICLVSASFQLIMLAEFVSTVKYSFLVETDKAVAELNNFWASTGFCPPLPHQKSFEYFLSESELQNLILIGSVPHGGIQQVRIHWLLDLITLSVNSLTGQISLNFDLLDQLVDRLWSNGLRPGFELMGNPSNWFTDFEDTDQVYVWRDMVTALAKRYIDKYGLDYVAKWNFESWNEPDHKDFDNLNFTVQGFLNYYDACSEGLRVASPKLRLGGPAGACREPSFSVICWALLQHCENGTNYFTGETGVRIDFISFHHKGKGHSMYILDTEIQTIQRIQRLYPCLASVPIFNDEADPLVGWSKPEEWRADATYAAVVVKVIAHHQNLLIRQRPDVNYALLSNDNGFLDFNPHFFTQRTLVARFQMNETHPPSIQTVRKPVLSVMGLLALLGETQVQVVSDTGKGGNNSDVGILASVHHASAASGSHDSWQGSIIIYNSNDTSNLTGTDNITLTVTGVPTTNQLSMVYIVYLVDNTHGNPYRPWKAFGKPVYPTRKQFVEIRKHQDPLRIKGPNLFTAPKMTFNFNLSKPGVMLFHLCAKPSEKPPQVKSVKLHSVTQTDVLVSWEDVSSCCLLTYQVEFSPTKQGQYVQISDVDLIFTSYLYSIESANPSLRYSSTQGWYRVRAVDYWNRSGMYSTPIELK</sequence>
<dbReference type="InterPro" id="IPR049165">
    <property type="entry name" value="GH39_as"/>
</dbReference>
<feature type="domain" description="Glycosyl hydrolases family 39 N-terminal catalytic" evidence="5">
    <location>
        <begin position="36"/>
        <end position="516"/>
    </location>
</feature>
<dbReference type="RefSeq" id="XP_022096556.1">
    <property type="nucleotide sequence ID" value="XM_022240864.1"/>
</dbReference>
<proteinExistence type="inferred from homology"/>
<dbReference type="Gene3D" id="3.20.20.80">
    <property type="entry name" value="Glycosidases"/>
    <property type="match status" value="1"/>
</dbReference>
<keyword evidence="2" id="KW-0378">Hydrolase</keyword>
<dbReference type="InterPro" id="IPR049166">
    <property type="entry name" value="GH39_cat"/>
</dbReference>
<keyword evidence="3" id="KW-0326">Glycosidase</keyword>
<dbReference type="PANTHER" id="PTHR12631">
    <property type="entry name" value="ALPHA-L-IDURONIDASE"/>
    <property type="match status" value="1"/>
</dbReference>
<dbReference type="RefSeq" id="XP_022096557.1">
    <property type="nucleotide sequence ID" value="XM_022240865.1"/>
</dbReference>
<evidence type="ECO:0000313" key="9">
    <source>
        <dbReference type="RefSeq" id="XP_022096556.1"/>
    </source>
</evidence>
<dbReference type="Pfam" id="PF21200">
    <property type="entry name" value="Glyco_hydro_39_C"/>
    <property type="match status" value="1"/>
</dbReference>
<dbReference type="PRINTS" id="PR00745">
    <property type="entry name" value="GLHYDRLASE39"/>
</dbReference>
<evidence type="ECO:0000256" key="2">
    <source>
        <dbReference type="ARBA" id="ARBA00022801"/>
    </source>
</evidence>
<dbReference type="SUPFAM" id="SSF49265">
    <property type="entry name" value="Fibronectin type III"/>
    <property type="match status" value="1"/>
</dbReference>
<evidence type="ECO:0000313" key="10">
    <source>
        <dbReference type="RefSeq" id="XP_022096557.1"/>
    </source>
</evidence>
<dbReference type="Gene3D" id="2.60.40.1500">
    <property type="entry name" value="Glycosyl hydrolase domain, family 39"/>
    <property type="match status" value="1"/>
</dbReference>
<feature type="domain" description="Alpha-L-iduronidase C-terminal" evidence="6">
    <location>
        <begin position="559"/>
        <end position="648"/>
    </location>
</feature>
<dbReference type="InterPro" id="IPR017853">
    <property type="entry name" value="GH"/>
</dbReference>
<dbReference type="SUPFAM" id="SSF51445">
    <property type="entry name" value="(Trans)glycosidases"/>
    <property type="match status" value="1"/>
</dbReference>
<dbReference type="GO" id="GO:0003940">
    <property type="term" value="F:L-iduronidase activity"/>
    <property type="evidence" value="ECO:0007669"/>
    <property type="project" value="TreeGrafter"/>
</dbReference>
<accession>A0A8B7YV42</accession>
<dbReference type="PROSITE" id="PS01027">
    <property type="entry name" value="GLYCOSYL_HYDROL_F39"/>
    <property type="match status" value="1"/>
</dbReference>
<evidence type="ECO:0000313" key="7">
    <source>
        <dbReference type="Proteomes" id="UP000694845"/>
    </source>
</evidence>
<dbReference type="OrthoDB" id="15153at2759"/>
<dbReference type="Gene3D" id="2.60.40.10">
    <property type="entry name" value="Immunoglobulins"/>
    <property type="match status" value="1"/>
</dbReference>
<dbReference type="InterPro" id="IPR036116">
    <property type="entry name" value="FN3_sf"/>
</dbReference>
<dbReference type="FunFam" id="2.60.40.1500:FF:000002">
    <property type="entry name" value="Iduronidase alpha-L"/>
    <property type="match status" value="1"/>
</dbReference>
<gene>
    <name evidence="8 9 10" type="primary">LOC110982461</name>
</gene>
<dbReference type="PANTHER" id="PTHR12631:SF8">
    <property type="entry name" value="ALPHA-L-IDURONIDASE"/>
    <property type="match status" value="1"/>
</dbReference>
<protein>
    <submittedName>
        <fullName evidence="8 9">Alpha-L-iduronidase-like isoform X1</fullName>
    </submittedName>
</protein>
<dbReference type="GO" id="GO:0005975">
    <property type="term" value="P:carbohydrate metabolic process"/>
    <property type="evidence" value="ECO:0007669"/>
    <property type="project" value="InterPro"/>
</dbReference>
<reference evidence="8 9" key="1">
    <citation type="submission" date="2025-04" db="UniProtKB">
        <authorList>
            <consortium name="RefSeq"/>
        </authorList>
    </citation>
    <scope>IDENTIFICATION</scope>
</reference>
<dbReference type="InterPro" id="IPR013783">
    <property type="entry name" value="Ig-like_fold"/>
</dbReference>
<dbReference type="Proteomes" id="UP000694845">
    <property type="component" value="Unplaced"/>
</dbReference>
<dbReference type="CDD" id="cd00063">
    <property type="entry name" value="FN3"/>
    <property type="match status" value="1"/>
</dbReference>
<evidence type="ECO:0000256" key="4">
    <source>
        <dbReference type="PIRSR" id="PIRSR600514-1"/>
    </source>
</evidence>
<dbReference type="InterPro" id="IPR003961">
    <property type="entry name" value="FN3_dom"/>
</dbReference>
<comment type="similarity">
    <text evidence="1">Belongs to the glycosyl hydrolase 39 family.</text>
</comment>
<evidence type="ECO:0000259" key="6">
    <source>
        <dbReference type="Pfam" id="PF21200"/>
    </source>
</evidence>
<organism evidence="7 10">
    <name type="scientific">Acanthaster planci</name>
    <name type="common">Crown-of-thorns starfish</name>
    <dbReference type="NCBI Taxonomy" id="133434"/>
    <lineage>
        <taxon>Eukaryota</taxon>
        <taxon>Metazoa</taxon>
        <taxon>Echinodermata</taxon>
        <taxon>Eleutherozoa</taxon>
        <taxon>Asterozoa</taxon>
        <taxon>Asteroidea</taxon>
        <taxon>Valvatacea</taxon>
        <taxon>Valvatida</taxon>
        <taxon>Acanthasteridae</taxon>
        <taxon>Acanthaster</taxon>
    </lineage>
</organism>
<dbReference type="KEGG" id="aplc:110982461"/>
<dbReference type="InterPro" id="IPR000514">
    <property type="entry name" value="Glyco_hydro_39"/>
</dbReference>
<dbReference type="Pfam" id="PF01229">
    <property type="entry name" value="Glyco_hydro_39"/>
    <property type="match status" value="1"/>
</dbReference>
<dbReference type="InterPro" id="IPR049167">
    <property type="entry name" value="GH39_C"/>
</dbReference>
<name>A0A8B7YV42_ACAPL</name>
<dbReference type="FunFam" id="3.20.20.80:FF:000245">
    <property type="entry name" value="Histone H2B"/>
    <property type="match status" value="1"/>
</dbReference>
<dbReference type="GeneID" id="110982461"/>
<dbReference type="RefSeq" id="XP_022096555.1">
    <property type="nucleotide sequence ID" value="XM_022240863.1"/>
</dbReference>